<comment type="caution">
    <text evidence="1">The sequence shown here is derived from an EMBL/GenBank/DDBJ whole genome shotgun (WGS) entry which is preliminary data.</text>
</comment>
<sequence length="114" mass="13100">MTSLDSSAAQILEEIIENYQKRAINVFFCRVYFKREIFQRLRDSGIEKLLRLCEGEQFGLRQRVPPYYDEILDALRVVDCIESSCVLHGDDEGGAGVEGDNRSYFSDFVYDGLS</sequence>
<organism evidence="1 2">
    <name type="scientific">Ambrosiozyma monospora</name>
    <name type="common">Yeast</name>
    <name type="synonym">Endomycopsis monosporus</name>
    <dbReference type="NCBI Taxonomy" id="43982"/>
    <lineage>
        <taxon>Eukaryota</taxon>
        <taxon>Fungi</taxon>
        <taxon>Dikarya</taxon>
        <taxon>Ascomycota</taxon>
        <taxon>Saccharomycotina</taxon>
        <taxon>Pichiomycetes</taxon>
        <taxon>Pichiales</taxon>
        <taxon>Pichiaceae</taxon>
        <taxon>Ambrosiozyma</taxon>
    </lineage>
</organism>
<proteinExistence type="predicted"/>
<accession>A0ACB5TAQ2</accession>
<name>A0ACB5TAQ2_AMBMO</name>
<gene>
    <name evidence="1" type="ORF">Amon02_000705500</name>
</gene>
<keyword evidence="2" id="KW-1185">Reference proteome</keyword>
<evidence type="ECO:0000313" key="2">
    <source>
        <dbReference type="Proteomes" id="UP001165064"/>
    </source>
</evidence>
<dbReference type="Proteomes" id="UP001165064">
    <property type="component" value="Unassembled WGS sequence"/>
</dbReference>
<dbReference type="EMBL" id="BSXS01005720">
    <property type="protein sequence ID" value="GME84732.1"/>
    <property type="molecule type" value="Genomic_DNA"/>
</dbReference>
<reference evidence="1" key="1">
    <citation type="submission" date="2023-04" db="EMBL/GenBank/DDBJ databases">
        <title>Ambrosiozyma monospora NBRC 10751.</title>
        <authorList>
            <person name="Ichikawa N."/>
            <person name="Sato H."/>
            <person name="Tonouchi N."/>
        </authorList>
    </citation>
    <scope>NUCLEOTIDE SEQUENCE</scope>
    <source>
        <strain evidence="1">NBRC 10751</strain>
    </source>
</reference>
<protein>
    <submittedName>
        <fullName evidence="1">Unnamed protein product</fullName>
    </submittedName>
</protein>
<evidence type="ECO:0000313" key="1">
    <source>
        <dbReference type="EMBL" id="GME84732.1"/>
    </source>
</evidence>